<proteinExistence type="predicted"/>
<protein>
    <submittedName>
        <fullName evidence="2">NAD-dependent dehydratase</fullName>
    </submittedName>
</protein>
<accession>A0A5R9BK08</accession>
<dbReference type="Gene3D" id="3.40.50.720">
    <property type="entry name" value="NAD(P)-binding Rossmann-like Domain"/>
    <property type="match status" value="1"/>
</dbReference>
<keyword evidence="3" id="KW-1185">Reference proteome</keyword>
<name>A0A5R9BK08_9MICC</name>
<organism evidence="2 3">
    <name type="scientific">Nesterenkonia salmonea</name>
    <dbReference type="NCBI Taxonomy" id="1804987"/>
    <lineage>
        <taxon>Bacteria</taxon>
        <taxon>Bacillati</taxon>
        <taxon>Actinomycetota</taxon>
        <taxon>Actinomycetes</taxon>
        <taxon>Micrococcales</taxon>
        <taxon>Micrococcaceae</taxon>
        <taxon>Nesterenkonia</taxon>
    </lineage>
</organism>
<dbReference type="InterPro" id="IPR051783">
    <property type="entry name" value="NAD(P)-dependent_oxidoreduct"/>
</dbReference>
<evidence type="ECO:0000313" key="3">
    <source>
        <dbReference type="Proteomes" id="UP000310458"/>
    </source>
</evidence>
<dbReference type="GO" id="GO:0005737">
    <property type="term" value="C:cytoplasm"/>
    <property type="evidence" value="ECO:0007669"/>
    <property type="project" value="TreeGrafter"/>
</dbReference>
<reference evidence="2 3" key="1">
    <citation type="submission" date="2019-05" db="EMBL/GenBank/DDBJ databases">
        <title>Nesterenkonia sp. GY074 isolated from the Southern Atlantic Ocean.</title>
        <authorList>
            <person name="Zhang G."/>
        </authorList>
    </citation>
    <scope>NUCLEOTIDE SEQUENCE [LARGE SCALE GENOMIC DNA]</scope>
    <source>
        <strain evidence="2 3">GY074</strain>
    </source>
</reference>
<dbReference type="Proteomes" id="UP000310458">
    <property type="component" value="Unassembled WGS sequence"/>
</dbReference>
<dbReference type="SUPFAM" id="SSF51735">
    <property type="entry name" value="NAD(P)-binding Rossmann-fold domains"/>
    <property type="match status" value="1"/>
</dbReference>
<evidence type="ECO:0000313" key="2">
    <source>
        <dbReference type="EMBL" id="TLQ01036.1"/>
    </source>
</evidence>
<sequence length="287" mass="30367">MSSAPSPHRSSSTSGPHHVLLAGCGDLGSHVGQLLHRSGHQVTGVRRNAEAAEVPFPVVSMDLADPGTVQLPEADAVVIALTADSYDAAGYERAYRSTLRGLAKALPTVPQRVVLVSSTGALGDHEGEVITEDSEPLPDRETGKVLLASEQDAQELFDSVTILRAAGIYGPGRTRTIDQVLRGNPMDHGRITNRIHRDDLSAAIARLVAVNNPPALLHGVDREPAPLGRVVEFVAGLLNVPVPEDSGSGRPHGKTLDGTALHRFMGESGLQYPTFREGYSALVEARA</sequence>
<gene>
    <name evidence="2" type="ORF">FEF26_00930</name>
</gene>
<dbReference type="Pfam" id="PF13460">
    <property type="entry name" value="NAD_binding_10"/>
    <property type="match status" value="1"/>
</dbReference>
<dbReference type="RefSeq" id="WP_138251661.1">
    <property type="nucleotide sequence ID" value="NZ_VAVZ01000002.1"/>
</dbReference>
<dbReference type="EMBL" id="VAVZ01000002">
    <property type="protein sequence ID" value="TLQ01036.1"/>
    <property type="molecule type" value="Genomic_DNA"/>
</dbReference>
<comment type="caution">
    <text evidence="2">The sequence shown here is derived from an EMBL/GenBank/DDBJ whole genome shotgun (WGS) entry which is preliminary data.</text>
</comment>
<dbReference type="PANTHER" id="PTHR48079:SF6">
    <property type="entry name" value="NAD(P)-BINDING DOMAIN-CONTAINING PROTEIN-RELATED"/>
    <property type="match status" value="1"/>
</dbReference>
<dbReference type="InterPro" id="IPR016040">
    <property type="entry name" value="NAD(P)-bd_dom"/>
</dbReference>
<feature type="domain" description="NAD(P)-binding" evidence="1">
    <location>
        <begin position="25"/>
        <end position="208"/>
    </location>
</feature>
<evidence type="ECO:0000259" key="1">
    <source>
        <dbReference type="Pfam" id="PF13460"/>
    </source>
</evidence>
<dbReference type="OrthoDB" id="9808276at2"/>
<dbReference type="GO" id="GO:0004029">
    <property type="term" value="F:aldehyde dehydrogenase (NAD+) activity"/>
    <property type="evidence" value="ECO:0007669"/>
    <property type="project" value="TreeGrafter"/>
</dbReference>
<dbReference type="InterPro" id="IPR036291">
    <property type="entry name" value="NAD(P)-bd_dom_sf"/>
</dbReference>
<dbReference type="AlphaFoldDB" id="A0A5R9BK08"/>
<dbReference type="PANTHER" id="PTHR48079">
    <property type="entry name" value="PROTEIN YEEZ"/>
    <property type="match status" value="1"/>
</dbReference>